<dbReference type="InterPro" id="IPR000719">
    <property type="entry name" value="Prot_kinase_dom"/>
</dbReference>
<dbReference type="PANTHER" id="PTHR44329:SF6">
    <property type="entry name" value="RECEPTOR-INTERACTING SERINE_THREONINE-PROTEIN KINASE 1"/>
    <property type="match status" value="1"/>
</dbReference>
<sequence>MLVMKFASKGVLHNYLQKEFTEIKWFTKLEILWQISEGLKTIHDADVIHRDLHSGNILCDWSGWKIGDLGLSQPANNTSNNEIYGAIPYIAPEILNGYAFSKESDIYSMGMIMWELTTGCRPFANVKHDHSLIYKILDGLRPNITECFASLMRNCWDSNPQKGPSIKEIYQTFKNWQFCDKDAFNQAEAKRVELIKSKKLGPEFIEKSHSAIYTSRLLSVYTSKILFNDSFSFISFVDDKKNYISKDLEFDIEIKRY</sequence>
<dbReference type="EMBL" id="BEXD01000305">
    <property type="protein sequence ID" value="GBB86303.1"/>
    <property type="molecule type" value="Genomic_DNA"/>
</dbReference>
<dbReference type="Gene3D" id="1.10.510.10">
    <property type="entry name" value="Transferase(Phosphotransferase) domain 1"/>
    <property type="match status" value="1"/>
</dbReference>
<dbReference type="Pfam" id="PF07714">
    <property type="entry name" value="PK_Tyr_Ser-Thr"/>
    <property type="match status" value="1"/>
</dbReference>
<dbReference type="PANTHER" id="PTHR44329">
    <property type="entry name" value="SERINE/THREONINE-PROTEIN KINASE TNNI3K-RELATED"/>
    <property type="match status" value="1"/>
</dbReference>
<comment type="caution">
    <text evidence="2">The sequence shown here is derived from an EMBL/GenBank/DDBJ whole genome shotgun (WGS) entry which is preliminary data.</text>
</comment>
<accession>A0A2Z6Q834</accession>
<reference evidence="2 3" key="1">
    <citation type="submission" date="2017-11" db="EMBL/GenBank/DDBJ databases">
        <title>The genome of Rhizophagus clarus HR1 reveals common genetic basis of auxotrophy among arbuscular mycorrhizal fungi.</title>
        <authorList>
            <person name="Kobayashi Y."/>
        </authorList>
    </citation>
    <scope>NUCLEOTIDE SEQUENCE [LARGE SCALE GENOMIC DNA]</scope>
    <source>
        <strain evidence="2 3">HR1</strain>
    </source>
</reference>
<organism evidence="2 3">
    <name type="scientific">Rhizophagus clarus</name>
    <dbReference type="NCBI Taxonomy" id="94130"/>
    <lineage>
        <taxon>Eukaryota</taxon>
        <taxon>Fungi</taxon>
        <taxon>Fungi incertae sedis</taxon>
        <taxon>Mucoromycota</taxon>
        <taxon>Glomeromycotina</taxon>
        <taxon>Glomeromycetes</taxon>
        <taxon>Glomerales</taxon>
        <taxon>Glomeraceae</taxon>
        <taxon>Rhizophagus</taxon>
    </lineage>
</organism>
<name>A0A2Z6Q834_9GLOM</name>
<dbReference type="InterPro" id="IPR011009">
    <property type="entry name" value="Kinase-like_dom_sf"/>
</dbReference>
<dbReference type="SUPFAM" id="SSF56112">
    <property type="entry name" value="Protein kinase-like (PK-like)"/>
    <property type="match status" value="1"/>
</dbReference>
<keyword evidence="3" id="KW-1185">Reference proteome</keyword>
<proteinExistence type="predicted"/>
<gene>
    <name evidence="2" type="ORF">RclHR1_12720010</name>
</gene>
<evidence type="ECO:0000259" key="1">
    <source>
        <dbReference type="PROSITE" id="PS50011"/>
    </source>
</evidence>
<dbReference type="InterPro" id="IPR051681">
    <property type="entry name" value="Ser/Thr_Kinases-Pseudokinases"/>
</dbReference>
<dbReference type="Proteomes" id="UP000247702">
    <property type="component" value="Unassembled WGS sequence"/>
</dbReference>
<feature type="domain" description="Protein kinase" evidence="1">
    <location>
        <begin position="1"/>
        <end position="173"/>
    </location>
</feature>
<dbReference type="InterPro" id="IPR001245">
    <property type="entry name" value="Ser-Thr/Tyr_kinase_cat_dom"/>
</dbReference>
<dbReference type="GO" id="GO:0005524">
    <property type="term" value="F:ATP binding"/>
    <property type="evidence" value="ECO:0007669"/>
    <property type="project" value="InterPro"/>
</dbReference>
<dbReference type="GO" id="GO:0004674">
    <property type="term" value="F:protein serine/threonine kinase activity"/>
    <property type="evidence" value="ECO:0007669"/>
    <property type="project" value="TreeGrafter"/>
</dbReference>
<evidence type="ECO:0000313" key="3">
    <source>
        <dbReference type="Proteomes" id="UP000247702"/>
    </source>
</evidence>
<dbReference type="PROSITE" id="PS50011">
    <property type="entry name" value="PROTEIN_KINASE_DOM"/>
    <property type="match status" value="1"/>
</dbReference>
<evidence type="ECO:0000313" key="2">
    <source>
        <dbReference type="EMBL" id="GBB86303.1"/>
    </source>
</evidence>
<protein>
    <recommendedName>
        <fullName evidence="1">Protein kinase domain-containing protein</fullName>
    </recommendedName>
</protein>
<dbReference type="AlphaFoldDB" id="A0A2Z6Q834"/>